<evidence type="ECO:0000256" key="3">
    <source>
        <dbReference type="ARBA" id="ARBA00012211"/>
    </source>
</evidence>
<dbReference type="GO" id="GO:0071555">
    <property type="term" value="P:cell wall organization"/>
    <property type="evidence" value="ECO:0007669"/>
    <property type="project" value="UniProtKB-KW"/>
</dbReference>
<dbReference type="GO" id="GO:0005737">
    <property type="term" value="C:cytoplasm"/>
    <property type="evidence" value="ECO:0007669"/>
    <property type="project" value="UniProtKB-SubCell"/>
</dbReference>
<feature type="domain" description="Mur ligase C-terminal" evidence="16">
    <location>
        <begin position="319"/>
        <end position="452"/>
    </location>
</feature>
<dbReference type="InterPro" id="IPR000713">
    <property type="entry name" value="Mur_ligase_N"/>
</dbReference>
<dbReference type="GO" id="GO:0008763">
    <property type="term" value="F:UDP-N-acetylmuramate-L-alanine ligase activity"/>
    <property type="evidence" value="ECO:0007669"/>
    <property type="project" value="UniProtKB-UniRule"/>
</dbReference>
<evidence type="ECO:0000256" key="5">
    <source>
        <dbReference type="ARBA" id="ARBA00022598"/>
    </source>
</evidence>
<dbReference type="Pfam" id="PF02875">
    <property type="entry name" value="Mur_ligase_C"/>
    <property type="match status" value="1"/>
</dbReference>
<keyword evidence="12" id="KW-0961">Cell wall biogenesis/degradation</keyword>
<gene>
    <name evidence="18" type="primary">murC</name>
    <name evidence="18" type="ORF">COY90_05305</name>
</gene>
<dbReference type="Gene3D" id="3.90.190.20">
    <property type="entry name" value="Mur ligase, C-terminal domain"/>
    <property type="match status" value="1"/>
</dbReference>
<keyword evidence="11" id="KW-0131">Cell cycle</keyword>
<comment type="caution">
    <text evidence="18">The sequence shown here is derived from an EMBL/GenBank/DDBJ whole genome shotgun (WGS) entry which is preliminary data.</text>
</comment>
<dbReference type="EMBL" id="PFLF01000112">
    <property type="protein sequence ID" value="PIY68570.1"/>
    <property type="molecule type" value="Genomic_DNA"/>
</dbReference>
<feature type="domain" description="Mur ligase N-terminal catalytic" evidence="15">
    <location>
        <begin position="8"/>
        <end position="108"/>
    </location>
</feature>
<name>A0A2M7QCH8_9BACT</name>
<dbReference type="Gene3D" id="3.40.1190.10">
    <property type="entry name" value="Mur-like, catalytic domain"/>
    <property type="match status" value="1"/>
</dbReference>
<evidence type="ECO:0000256" key="7">
    <source>
        <dbReference type="ARBA" id="ARBA00022741"/>
    </source>
</evidence>
<organism evidence="18 19">
    <name type="scientific">Candidatus Roizmanbacteria bacterium CG_4_10_14_0_8_um_filter_39_9</name>
    <dbReference type="NCBI Taxonomy" id="1974829"/>
    <lineage>
        <taxon>Bacteria</taxon>
        <taxon>Candidatus Roizmaniibacteriota</taxon>
    </lineage>
</organism>
<dbReference type="SUPFAM" id="SSF51984">
    <property type="entry name" value="MurCD N-terminal domain"/>
    <property type="match status" value="1"/>
</dbReference>
<dbReference type="SUPFAM" id="SSF53244">
    <property type="entry name" value="MurD-like peptide ligases, peptide-binding domain"/>
    <property type="match status" value="1"/>
</dbReference>
<evidence type="ECO:0000256" key="11">
    <source>
        <dbReference type="ARBA" id="ARBA00023306"/>
    </source>
</evidence>
<sequence>MLNKTRNIFIVGIKGAAMSNLAVMLKQLGHRVSGCDVEEEFITDDILRRYKIPVSVGFNTSQLGTKIDLITYSAAHNGQDNPIVKEGVKRGIIVLSQAVLLSEIMDLFPIRIAVCGCHGKTTTTSLLTFALKNLEAAPSHMIGAPFFNEIPGGAIDGKKYIVVEADEYGIDPPRNKKAKFLELNPTHTLCTNIDYDHPDVYASIEETKKTFLSFFRQGKLYLCADDPNINSLIPHLTQPIKTFGFSKDASLHVTTYASGETKTTFNVTYDRHNLGEFVISLFGEKNISNAAGVILILLDLGFSVDLIKKAIVGFIGVKRRSELLHSANDILLIDDYGHHPSEIAATISSLRSRFPHKRIIVLFQPHTFSRTEILKHDFAVSLSRADIVLVAPIFASARENSDKTSVSSKSIEQEAVGIGNNNVIGYASKADVLVKLQSIIKRNDVVLTLGAGDIYKLKDDIIKIIQRATCKV</sequence>
<dbReference type="GO" id="GO:0005524">
    <property type="term" value="F:ATP binding"/>
    <property type="evidence" value="ECO:0007669"/>
    <property type="project" value="UniProtKB-KW"/>
</dbReference>
<comment type="subcellular location">
    <subcellularLocation>
        <location evidence="1">Cytoplasm</location>
    </subcellularLocation>
</comment>
<dbReference type="UniPathway" id="UPA00219"/>
<evidence type="ECO:0000313" key="19">
    <source>
        <dbReference type="Proteomes" id="UP000230108"/>
    </source>
</evidence>
<evidence type="ECO:0000256" key="14">
    <source>
        <dbReference type="NCBIfam" id="TIGR01082"/>
    </source>
</evidence>
<keyword evidence="8" id="KW-0067">ATP-binding</keyword>
<evidence type="ECO:0000256" key="10">
    <source>
        <dbReference type="ARBA" id="ARBA00022984"/>
    </source>
</evidence>
<dbReference type="InterPro" id="IPR005758">
    <property type="entry name" value="UDP-N-AcMur_Ala_ligase_MurC"/>
</dbReference>
<evidence type="ECO:0000259" key="16">
    <source>
        <dbReference type="Pfam" id="PF02875"/>
    </source>
</evidence>
<keyword evidence="7" id="KW-0547">Nucleotide-binding</keyword>
<dbReference type="EC" id="6.3.2.8" evidence="3 14"/>
<keyword evidence="9" id="KW-0133">Cell shape</keyword>
<feature type="domain" description="Mur ligase central" evidence="17">
    <location>
        <begin position="114"/>
        <end position="296"/>
    </location>
</feature>
<evidence type="ECO:0000256" key="8">
    <source>
        <dbReference type="ARBA" id="ARBA00022840"/>
    </source>
</evidence>
<dbReference type="Pfam" id="PF01225">
    <property type="entry name" value="Mur_ligase"/>
    <property type="match status" value="1"/>
</dbReference>
<dbReference type="GO" id="GO:0051301">
    <property type="term" value="P:cell division"/>
    <property type="evidence" value="ECO:0007669"/>
    <property type="project" value="UniProtKB-KW"/>
</dbReference>
<dbReference type="PANTHER" id="PTHR43445:SF3">
    <property type="entry name" value="UDP-N-ACETYLMURAMATE--L-ALANINE LIGASE"/>
    <property type="match status" value="1"/>
</dbReference>
<keyword evidence="6" id="KW-0132">Cell division</keyword>
<keyword evidence="5 18" id="KW-0436">Ligase</keyword>
<dbReference type="Proteomes" id="UP000230108">
    <property type="component" value="Unassembled WGS sequence"/>
</dbReference>
<proteinExistence type="predicted"/>
<keyword evidence="10" id="KW-0573">Peptidoglycan synthesis</keyword>
<evidence type="ECO:0000256" key="4">
    <source>
        <dbReference type="ARBA" id="ARBA00022490"/>
    </source>
</evidence>
<evidence type="ECO:0000256" key="13">
    <source>
        <dbReference type="ARBA" id="ARBA00047833"/>
    </source>
</evidence>
<evidence type="ECO:0000256" key="6">
    <source>
        <dbReference type="ARBA" id="ARBA00022618"/>
    </source>
</evidence>
<dbReference type="Gene3D" id="3.40.50.720">
    <property type="entry name" value="NAD(P)-binding Rossmann-like Domain"/>
    <property type="match status" value="1"/>
</dbReference>
<protein>
    <recommendedName>
        <fullName evidence="3 14">UDP-N-acetylmuramate--L-alanine ligase</fullName>
        <ecNumber evidence="3 14">6.3.2.8</ecNumber>
    </recommendedName>
</protein>
<dbReference type="GO" id="GO:0008360">
    <property type="term" value="P:regulation of cell shape"/>
    <property type="evidence" value="ECO:0007669"/>
    <property type="project" value="UniProtKB-KW"/>
</dbReference>
<evidence type="ECO:0000256" key="12">
    <source>
        <dbReference type="ARBA" id="ARBA00023316"/>
    </source>
</evidence>
<dbReference type="InterPro" id="IPR036565">
    <property type="entry name" value="Mur-like_cat_sf"/>
</dbReference>
<dbReference type="NCBIfam" id="TIGR01082">
    <property type="entry name" value="murC"/>
    <property type="match status" value="1"/>
</dbReference>
<dbReference type="InterPro" id="IPR050061">
    <property type="entry name" value="MurCDEF_pg_biosynth"/>
</dbReference>
<evidence type="ECO:0000313" key="18">
    <source>
        <dbReference type="EMBL" id="PIY68570.1"/>
    </source>
</evidence>
<evidence type="ECO:0000259" key="15">
    <source>
        <dbReference type="Pfam" id="PF01225"/>
    </source>
</evidence>
<evidence type="ECO:0000256" key="9">
    <source>
        <dbReference type="ARBA" id="ARBA00022960"/>
    </source>
</evidence>
<accession>A0A2M7QCH8</accession>
<dbReference type="SUPFAM" id="SSF53623">
    <property type="entry name" value="MurD-like peptide ligases, catalytic domain"/>
    <property type="match status" value="1"/>
</dbReference>
<keyword evidence="4" id="KW-0963">Cytoplasm</keyword>
<dbReference type="InterPro" id="IPR036615">
    <property type="entry name" value="Mur_ligase_C_dom_sf"/>
</dbReference>
<dbReference type="InterPro" id="IPR013221">
    <property type="entry name" value="Mur_ligase_cen"/>
</dbReference>
<dbReference type="GO" id="GO:0009252">
    <property type="term" value="P:peptidoglycan biosynthetic process"/>
    <property type="evidence" value="ECO:0007669"/>
    <property type="project" value="UniProtKB-UniRule"/>
</dbReference>
<evidence type="ECO:0000256" key="1">
    <source>
        <dbReference type="ARBA" id="ARBA00004496"/>
    </source>
</evidence>
<evidence type="ECO:0000256" key="2">
    <source>
        <dbReference type="ARBA" id="ARBA00004752"/>
    </source>
</evidence>
<evidence type="ECO:0000259" key="17">
    <source>
        <dbReference type="Pfam" id="PF08245"/>
    </source>
</evidence>
<dbReference type="AlphaFoldDB" id="A0A2M7QCH8"/>
<dbReference type="Pfam" id="PF08245">
    <property type="entry name" value="Mur_ligase_M"/>
    <property type="match status" value="1"/>
</dbReference>
<comment type="catalytic activity">
    <reaction evidence="13">
        <text>UDP-N-acetyl-alpha-D-muramate + L-alanine + ATP = UDP-N-acetyl-alpha-D-muramoyl-L-alanine + ADP + phosphate + H(+)</text>
        <dbReference type="Rhea" id="RHEA:23372"/>
        <dbReference type="ChEBI" id="CHEBI:15378"/>
        <dbReference type="ChEBI" id="CHEBI:30616"/>
        <dbReference type="ChEBI" id="CHEBI:43474"/>
        <dbReference type="ChEBI" id="CHEBI:57972"/>
        <dbReference type="ChEBI" id="CHEBI:70757"/>
        <dbReference type="ChEBI" id="CHEBI:83898"/>
        <dbReference type="ChEBI" id="CHEBI:456216"/>
        <dbReference type="EC" id="6.3.2.8"/>
    </reaction>
</comment>
<comment type="pathway">
    <text evidence="2">Cell wall biogenesis; peptidoglycan biosynthesis.</text>
</comment>
<dbReference type="PANTHER" id="PTHR43445">
    <property type="entry name" value="UDP-N-ACETYLMURAMATE--L-ALANINE LIGASE-RELATED"/>
    <property type="match status" value="1"/>
</dbReference>
<reference evidence="19" key="1">
    <citation type="submission" date="2017-09" db="EMBL/GenBank/DDBJ databases">
        <title>Depth-based differentiation of microbial function through sediment-hosted aquifers and enrichment of novel symbionts in the deep terrestrial subsurface.</title>
        <authorList>
            <person name="Probst A.J."/>
            <person name="Ladd B."/>
            <person name="Jarett J.K."/>
            <person name="Geller-Mcgrath D.E."/>
            <person name="Sieber C.M.K."/>
            <person name="Emerson J.B."/>
            <person name="Anantharaman K."/>
            <person name="Thomas B.C."/>
            <person name="Malmstrom R."/>
            <person name="Stieglmeier M."/>
            <person name="Klingl A."/>
            <person name="Woyke T."/>
            <person name="Ryan C.M."/>
            <person name="Banfield J.F."/>
        </authorList>
    </citation>
    <scope>NUCLEOTIDE SEQUENCE [LARGE SCALE GENOMIC DNA]</scope>
</reference>
<dbReference type="InterPro" id="IPR004101">
    <property type="entry name" value="Mur_ligase_C"/>
</dbReference>